<dbReference type="AlphaFoldDB" id="A0A918Q4V6"/>
<accession>A0A918Q4V6</accession>
<dbReference type="Proteomes" id="UP000662572">
    <property type="component" value="Unassembled WGS sequence"/>
</dbReference>
<dbReference type="CDD" id="cd01029">
    <property type="entry name" value="TOPRIM_primases"/>
    <property type="match status" value="1"/>
</dbReference>
<organism evidence="1 2">
    <name type="scientific">Asticcacaulis endophyticus</name>
    <dbReference type="NCBI Taxonomy" id="1395890"/>
    <lineage>
        <taxon>Bacteria</taxon>
        <taxon>Pseudomonadati</taxon>
        <taxon>Pseudomonadota</taxon>
        <taxon>Alphaproteobacteria</taxon>
        <taxon>Caulobacterales</taxon>
        <taxon>Caulobacteraceae</taxon>
        <taxon>Asticcacaulis</taxon>
    </lineage>
</organism>
<reference evidence="1" key="1">
    <citation type="journal article" date="2014" name="Int. J. Syst. Evol. Microbiol.">
        <title>Complete genome sequence of Corynebacterium casei LMG S-19264T (=DSM 44701T), isolated from a smear-ripened cheese.</title>
        <authorList>
            <consortium name="US DOE Joint Genome Institute (JGI-PGF)"/>
            <person name="Walter F."/>
            <person name="Albersmeier A."/>
            <person name="Kalinowski J."/>
            <person name="Ruckert C."/>
        </authorList>
    </citation>
    <scope>NUCLEOTIDE SEQUENCE</scope>
    <source>
        <strain evidence="1">KCTC 32296</strain>
    </source>
</reference>
<name>A0A918Q4V6_9CAUL</name>
<evidence type="ECO:0000313" key="1">
    <source>
        <dbReference type="EMBL" id="GGZ31852.1"/>
    </source>
</evidence>
<sequence>MSMRQDIYDELLPRLIADYGFKDKGQWLQEGRCPACEKREFYTHKENPWKVKCGRSNKCGREYSVKELYPEIFDHWSNRYKPTPESPNAAADAYLVHSRRLNLMGLRGCYTQELYKDYNKDITSATIRFPLPNGAYWERLLDQPSRFDRKAYFKKGTSYSGHVWLCPDQGYEQLARSNRIWITEGIFDALSWRQVGEFAVSAMSTNNYPALFLDQLRKTCADLDVRPPELIFAFDTGKAGTEFTIKYVEMARKKGWEATAAQPVAEGEKCDHDWNDLLGRDLLGERHIKDYLWNGKILLAKSASEKALLLWKKQEDEKKRPASFFFTYDSRTWWGGIDPAKVEEISKKDDVSKSYAAEACLELHCISNCAFRVLYKQTDTATLESHYFLSIDLPGRDKTYKGAFLPAAIVSGSEFKKTLMGAAPGALWEGSTRQLDRIISHHTKDIKEVETIDFTGYSKEHGAYILGDIAVHKGKVLRVNSEDYFDLGSTQVKLRSRTRILKHVYDAENFDTSWLEPMFAAWAGNGLAALSFWVMSFFAEQIRSEQQAMGYFEMWGPANTGKSTIVKFLWRMAGRVQENYEGIDPSKSTMVGYLRTLSQVANLPVIFVESDREEEGPHIKKYDWSEIKSLFDGTIGRATGRKSQSNDTNEPIFRGALLIEQNAEVQSGEPILSRIMSTKWTKDNWSSRTKAAAEQIAKWPRDKLSGTMIHIIRREAAYMKAFNEAIPKYESLLIKAGVGHDRVRKCHAQLHAGLDALCALIDIPDNMMLVGHEHITDMARARADRIGDDHPYVKKFWEWFDFLQETAKKLNADGSLAGLNHHRQPDRIALKPLEVEQAVKRANLQMTFTIDDVKKHLKACKSRPFVEVGTVNSALTDKSEHCWVFRTTPLLKKGS</sequence>
<dbReference type="Pfam" id="PF13155">
    <property type="entry name" value="Toprim_2"/>
    <property type="match status" value="1"/>
</dbReference>
<gene>
    <name evidence="1" type="primary">orf37</name>
    <name evidence="1" type="ORF">GCM10011273_17320</name>
</gene>
<dbReference type="Gene3D" id="3.40.1360.10">
    <property type="match status" value="1"/>
</dbReference>
<comment type="caution">
    <text evidence="1">The sequence shown here is derived from an EMBL/GenBank/DDBJ whole genome shotgun (WGS) entry which is preliminary data.</text>
</comment>
<evidence type="ECO:0008006" key="3">
    <source>
        <dbReference type="Google" id="ProtNLM"/>
    </source>
</evidence>
<dbReference type="InterPro" id="IPR034154">
    <property type="entry name" value="TOPRIM_DnaG/twinkle"/>
</dbReference>
<dbReference type="RefSeq" id="WP_189486077.1">
    <property type="nucleotide sequence ID" value="NZ_BMZB01000002.1"/>
</dbReference>
<protein>
    <recommendedName>
        <fullName evidence="3">Toprim-like</fullName>
    </recommendedName>
</protein>
<evidence type="ECO:0000313" key="2">
    <source>
        <dbReference type="Proteomes" id="UP000662572"/>
    </source>
</evidence>
<proteinExistence type="predicted"/>
<keyword evidence="2" id="KW-1185">Reference proteome</keyword>
<reference evidence="1" key="2">
    <citation type="submission" date="2020-09" db="EMBL/GenBank/DDBJ databases">
        <authorList>
            <person name="Sun Q."/>
            <person name="Kim S."/>
        </authorList>
    </citation>
    <scope>NUCLEOTIDE SEQUENCE</scope>
    <source>
        <strain evidence="1">KCTC 32296</strain>
    </source>
</reference>
<dbReference type="EMBL" id="BMZB01000002">
    <property type="protein sequence ID" value="GGZ31852.1"/>
    <property type="molecule type" value="Genomic_DNA"/>
</dbReference>